<dbReference type="Gene3D" id="3.40.50.150">
    <property type="entry name" value="Vaccinia Virus protein VP39"/>
    <property type="match status" value="1"/>
</dbReference>
<dbReference type="CDD" id="cd02440">
    <property type="entry name" value="AdoMet_MTases"/>
    <property type="match status" value="1"/>
</dbReference>
<dbReference type="Proteomes" id="UP000294856">
    <property type="component" value="Unassembled WGS sequence"/>
</dbReference>
<reference evidence="2 3" key="1">
    <citation type="submission" date="2019-03" db="EMBL/GenBank/DDBJ databases">
        <title>Genomic Encyclopedia of Type Strains, Phase IV (KMG-IV): sequencing the most valuable type-strain genomes for metagenomic binning, comparative biology and taxonomic classification.</title>
        <authorList>
            <person name="Goeker M."/>
        </authorList>
    </citation>
    <scope>NUCLEOTIDE SEQUENCE [LARGE SCALE GENOMIC DNA]</scope>
    <source>
        <strain evidence="2 3">DSM 44684</strain>
    </source>
</reference>
<dbReference type="InterPro" id="IPR050508">
    <property type="entry name" value="Methyltransf_Superfamily"/>
</dbReference>
<gene>
    <name evidence="2" type="ORF">DFR71_4381</name>
</gene>
<dbReference type="GO" id="GO:0032259">
    <property type="term" value="P:methylation"/>
    <property type="evidence" value="ECO:0007669"/>
    <property type="project" value="UniProtKB-KW"/>
</dbReference>
<evidence type="ECO:0000259" key="1">
    <source>
        <dbReference type="Pfam" id="PF08241"/>
    </source>
</evidence>
<dbReference type="Pfam" id="PF08241">
    <property type="entry name" value="Methyltransf_11"/>
    <property type="match status" value="1"/>
</dbReference>
<dbReference type="STRING" id="1210063.GCA_001612665_04149"/>
<accession>A0A4R1FKK9</accession>
<protein>
    <submittedName>
        <fullName evidence="2">Methyltransferase family protein</fullName>
    </submittedName>
</protein>
<dbReference type="AlphaFoldDB" id="A0A4R1FKK9"/>
<keyword evidence="3" id="KW-1185">Reference proteome</keyword>
<evidence type="ECO:0000313" key="2">
    <source>
        <dbReference type="EMBL" id="TCJ95466.1"/>
    </source>
</evidence>
<dbReference type="SUPFAM" id="SSF53335">
    <property type="entry name" value="S-adenosyl-L-methionine-dependent methyltransferases"/>
    <property type="match status" value="1"/>
</dbReference>
<proteinExistence type="predicted"/>
<sequence>MAMNIWHRLLCRSTAWEWITATKIVPWVMRDIDLGASALEIGPGFGANVSPLRERADSLTGLEIDPVLAARLRTRFAADLRVVDGDATAMPLPDKEFDSVVCFTMLHHVPSPPQQDDLFAEALRVLRPGGVFAGSDGLDSPLFRLQHLGDTCVPVPADTLADRLAVAGFTGIDVETGLGMFRFRAERPR</sequence>
<dbReference type="EMBL" id="SMFR01000003">
    <property type="protein sequence ID" value="TCJ95466.1"/>
    <property type="molecule type" value="Genomic_DNA"/>
</dbReference>
<comment type="caution">
    <text evidence="2">The sequence shown here is derived from an EMBL/GenBank/DDBJ whole genome shotgun (WGS) entry which is preliminary data.</text>
</comment>
<evidence type="ECO:0000313" key="3">
    <source>
        <dbReference type="Proteomes" id="UP000294856"/>
    </source>
</evidence>
<keyword evidence="2" id="KW-0808">Transferase</keyword>
<dbReference type="RefSeq" id="WP_084472949.1">
    <property type="nucleotide sequence ID" value="NZ_SMFR01000003.1"/>
</dbReference>
<name>A0A4R1FKK9_9NOCA</name>
<dbReference type="GO" id="GO:0008757">
    <property type="term" value="F:S-adenosylmethionine-dependent methyltransferase activity"/>
    <property type="evidence" value="ECO:0007669"/>
    <property type="project" value="InterPro"/>
</dbReference>
<dbReference type="PANTHER" id="PTHR42912:SF93">
    <property type="entry name" value="N6-ADENOSINE-METHYLTRANSFERASE TMT1A"/>
    <property type="match status" value="1"/>
</dbReference>
<feature type="domain" description="Methyltransferase type 11" evidence="1">
    <location>
        <begin position="39"/>
        <end position="133"/>
    </location>
</feature>
<dbReference type="OrthoDB" id="9805171at2"/>
<organism evidence="2 3">
    <name type="scientific">Nocardia alba</name>
    <dbReference type="NCBI Taxonomy" id="225051"/>
    <lineage>
        <taxon>Bacteria</taxon>
        <taxon>Bacillati</taxon>
        <taxon>Actinomycetota</taxon>
        <taxon>Actinomycetes</taxon>
        <taxon>Mycobacteriales</taxon>
        <taxon>Nocardiaceae</taxon>
        <taxon>Nocardia</taxon>
    </lineage>
</organism>
<dbReference type="InterPro" id="IPR029063">
    <property type="entry name" value="SAM-dependent_MTases_sf"/>
</dbReference>
<keyword evidence="2" id="KW-0489">Methyltransferase</keyword>
<dbReference type="InterPro" id="IPR013216">
    <property type="entry name" value="Methyltransf_11"/>
</dbReference>
<dbReference type="PANTHER" id="PTHR42912">
    <property type="entry name" value="METHYLTRANSFERASE"/>
    <property type="match status" value="1"/>
</dbReference>